<dbReference type="Pfam" id="PF04978">
    <property type="entry name" value="MST"/>
    <property type="match status" value="1"/>
</dbReference>
<evidence type="ECO:0000313" key="2">
    <source>
        <dbReference type="Proteomes" id="UP000007517"/>
    </source>
</evidence>
<reference evidence="1 2" key="1">
    <citation type="journal article" date="2012" name="J. Bacteriol.">
        <title>Genome Sequence of Blastococcus saxobsidens DD2, a Stone-Inhabiting Bacterium.</title>
        <authorList>
            <person name="Chouaia B."/>
            <person name="Crotti E."/>
            <person name="Brusetti L."/>
            <person name="Daffonchio D."/>
            <person name="Essoussi I."/>
            <person name="Nouioui I."/>
            <person name="Sbissi I."/>
            <person name="Ghodhbane-Gtari F."/>
            <person name="Gtari M."/>
            <person name="Vacherie B."/>
            <person name="Barbe V."/>
            <person name="Medigue C."/>
            <person name="Gury J."/>
            <person name="Pujic P."/>
            <person name="Normand P."/>
        </authorList>
    </citation>
    <scope>NUCLEOTIDE SEQUENCE [LARGE SCALE GENOMIC DNA]</scope>
    <source>
        <strain evidence="1 2">DD2</strain>
    </source>
</reference>
<proteinExistence type="predicted"/>
<dbReference type="AlphaFoldDB" id="H6RJL8"/>
<dbReference type="InterPro" id="IPR034660">
    <property type="entry name" value="DinB/YfiT-like"/>
</dbReference>
<dbReference type="SUPFAM" id="SSF109854">
    <property type="entry name" value="DinB/YfiT-like putative metalloenzymes"/>
    <property type="match status" value="1"/>
</dbReference>
<dbReference type="eggNOG" id="ENOG50331UR">
    <property type="taxonomic scope" value="Bacteria"/>
</dbReference>
<dbReference type="KEGG" id="bsd:BLASA_1388"/>
<dbReference type="InterPro" id="IPR007061">
    <property type="entry name" value="MST-like"/>
</dbReference>
<name>H6RJL8_BLASD</name>
<dbReference type="HOGENOM" id="CLU_1634066_0_0_11"/>
<gene>
    <name evidence="1" type="ordered locus">BLASA_1388</name>
</gene>
<protein>
    <recommendedName>
        <fullName evidence="3">DinB family protein</fullName>
    </recommendedName>
</protein>
<accession>H6RJL8</accession>
<evidence type="ECO:0000313" key="1">
    <source>
        <dbReference type="EMBL" id="CCG02323.1"/>
    </source>
</evidence>
<keyword evidence="2" id="KW-1185">Reference proteome</keyword>
<evidence type="ECO:0008006" key="3">
    <source>
        <dbReference type="Google" id="ProtNLM"/>
    </source>
</evidence>
<dbReference type="EMBL" id="FO117623">
    <property type="protein sequence ID" value="CCG02323.1"/>
    <property type="molecule type" value="Genomic_DNA"/>
</dbReference>
<dbReference type="Proteomes" id="UP000007517">
    <property type="component" value="Chromosome"/>
</dbReference>
<dbReference type="STRING" id="1146883.BLASA_1388"/>
<sequence>MELMSKTSLALLEHAFDQMLVVAEVLGEPRIHQRPLGPATNAVGALIVHCCEVTEFWLGPVALRRPSDRDREAEFSAVESLDDLHRRVATCVSTASRDLEWIAAGLGGGVNGAREFLPGTDRPDSAVVLYVGKELFQHLGHIELAADALRQSLDPTPP</sequence>
<dbReference type="Gene3D" id="1.20.120.450">
    <property type="entry name" value="dinb family like domain"/>
    <property type="match status" value="1"/>
</dbReference>
<organism evidence="1 2">
    <name type="scientific">Blastococcus saxobsidens (strain DD2)</name>
    <dbReference type="NCBI Taxonomy" id="1146883"/>
    <lineage>
        <taxon>Bacteria</taxon>
        <taxon>Bacillati</taxon>
        <taxon>Actinomycetota</taxon>
        <taxon>Actinomycetes</taxon>
        <taxon>Geodermatophilales</taxon>
        <taxon>Geodermatophilaceae</taxon>
        <taxon>Blastococcus</taxon>
    </lineage>
</organism>
<reference evidence="2" key="2">
    <citation type="submission" date="2012-02" db="EMBL/GenBank/DDBJ databases">
        <title>Complete genome sequence of Blastococcus saxobsidens strain DD2.</title>
        <authorList>
            <person name="Genoscope."/>
        </authorList>
    </citation>
    <scope>NUCLEOTIDE SEQUENCE [LARGE SCALE GENOMIC DNA]</scope>
    <source>
        <strain evidence="2">DD2</strain>
    </source>
</reference>